<dbReference type="EMBL" id="CP036281">
    <property type="protein sequence ID" value="QDU78733.1"/>
    <property type="molecule type" value="Genomic_DNA"/>
</dbReference>
<evidence type="ECO:0000313" key="5">
    <source>
        <dbReference type="EMBL" id="QDU78733.1"/>
    </source>
</evidence>
<dbReference type="OrthoDB" id="569491at2"/>
<dbReference type="PANTHER" id="PTHR30036">
    <property type="entry name" value="D-XYLOSE-BINDING PERIPLASMIC PROTEIN"/>
    <property type="match status" value="1"/>
</dbReference>
<evidence type="ECO:0000256" key="3">
    <source>
        <dbReference type="SAM" id="SignalP"/>
    </source>
</evidence>
<name>A0A518CHN2_9PLAN</name>
<sequence precursor="true">MSRIRNTVSLMLASSGLALVCLFAGCGEGENGGEVTPATRRIILLTNGNSPYWDAFATGAKQAEEKLDVGKGGLQVVIDRGNFSPQTQIDKLRQYQGATDIVGVAICVSDPKNQALVNQLVSLSESGVKLITVDSDIDRENEKARTARFGYLGTDNFEAGQELGKAAKALRPDGAKFATFVGVKSASNAQERIGGFQDGAGENFVQLESMGDQGQADTAKKNVRDSLDRHDDLNTLVGIWSYNTPAIVDIVSDLGIREKTTVVGFDADPPSIAAMEKGNLDAMLVQDPYQMGFEGVRLLTALINDNQADIKEIFPNYGKPDGDIHETGLKVVVPSEESPIKADLFSEGTTFLTLEQFKEWLAEYNLTGS</sequence>
<dbReference type="InterPro" id="IPR050555">
    <property type="entry name" value="Bact_Solute-Bind_Prot2"/>
</dbReference>
<dbReference type="Pfam" id="PF13407">
    <property type="entry name" value="Peripla_BP_4"/>
    <property type="match status" value="1"/>
</dbReference>
<dbReference type="InterPro" id="IPR028082">
    <property type="entry name" value="Peripla_BP_I"/>
</dbReference>
<protein>
    <submittedName>
        <fullName evidence="5">D-ribose-binding periplasmic protein</fullName>
    </submittedName>
</protein>
<gene>
    <name evidence="5" type="primary">rbsB_1</name>
    <name evidence="5" type="ORF">Pla110_04370</name>
</gene>
<feature type="signal peptide" evidence="3">
    <location>
        <begin position="1"/>
        <end position="24"/>
    </location>
</feature>
<feature type="domain" description="Periplasmic binding protein" evidence="4">
    <location>
        <begin position="45"/>
        <end position="304"/>
    </location>
</feature>
<evidence type="ECO:0000259" key="4">
    <source>
        <dbReference type="Pfam" id="PF13407"/>
    </source>
</evidence>
<dbReference type="PANTHER" id="PTHR30036:SF7">
    <property type="entry name" value="ABC TRANSPORTER PERIPLASMIC-BINDING PROTEIN YPHF"/>
    <property type="match status" value="1"/>
</dbReference>
<comment type="subcellular location">
    <subcellularLocation>
        <location evidence="1">Cell envelope</location>
    </subcellularLocation>
</comment>
<organism evidence="5 6">
    <name type="scientific">Polystyrenella longa</name>
    <dbReference type="NCBI Taxonomy" id="2528007"/>
    <lineage>
        <taxon>Bacteria</taxon>
        <taxon>Pseudomonadati</taxon>
        <taxon>Planctomycetota</taxon>
        <taxon>Planctomycetia</taxon>
        <taxon>Planctomycetales</taxon>
        <taxon>Planctomycetaceae</taxon>
        <taxon>Polystyrenella</taxon>
    </lineage>
</organism>
<dbReference type="InterPro" id="IPR025997">
    <property type="entry name" value="SBP_2_dom"/>
</dbReference>
<dbReference type="Proteomes" id="UP000317178">
    <property type="component" value="Chromosome"/>
</dbReference>
<keyword evidence="3" id="KW-0732">Signal</keyword>
<dbReference type="KEGG" id="plon:Pla110_04370"/>
<proteinExistence type="inferred from homology"/>
<dbReference type="AlphaFoldDB" id="A0A518CHN2"/>
<reference evidence="5 6" key="1">
    <citation type="submission" date="2019-02" db="EMBL/GenBank/DDBJ databases">
        <title>Deep-cultivation of Planctomycetes and their phenomic and genomic characterization uncovers novel biology.</title>
        <authorList>
            <person name="Wiegand S."/>
            <person name="Jogler M."/>
            <person name="Boedeker C."/>
            <person name="Pinto D."/>
            <person name="Vollmers J."/>
            <person name="Rivas-Marin E."/>
            <person name="Kohn T."/>
            <person name="Peeters S.H."/>
            <person name="Heuer A."/>
            <person name="Rast P."/>
            <person name="Oberbeckmann S."/>
            <person name="Bunk B."/>
            <person name="Jeske O."/>
            <person name="Meyerdierks A."/>
            <person name="Storesund J.E."/>
            <person name="Kallscheuer N."/>
            <person name="Luecker S."/>
            <person name="Lage O.M."/>
            <person name="Pohl T."/>
            <person name="Merkel B.J."/>
            <person name="Hornburger P."/>
            <person name="Mueller R.-W."/>
            <person name="Bruemmer F."/>
            <person name="Labrenz M."/>
            <person name="Spormann A.M."/>
            <person name="Op den Camp H."/>
            <person name="Overmann J."/>
            <person name="Amann R."/>
            <person name="Jetten M.S.M."/>
            <person name="Mascher T."/>
            <person name="Medema M.H."/>
            <person name="Devos D.P."/>
            <person name="Kaster A.-K."/>
            <person name="Ovreas L."/>
            <person name="Rohde M."/>
            <person name="Galperin M.Y."/>
            <person name="Jogler C."/>
        </authorList>
    </citation>
    <scope>NUCLEOTIDE SEQUENCE [LARGE SCALE GENOMIC DNA]</scope>
    <source>
        <strain evidence="5 6">Pla110</strain>
    </source>
</reference>
<dbReference type="SUPFAM" id="SSF53822">
    <property type="entry name" value="Periplasmic binding protein-like I"/>
    <property type="match status" value="1"/>
</dbReference>
<dbReference type="PROSITE" id="PS51257">
    <property type="entry name" value="PROKAR_LIPOPROTEIN"/>
    <property type="match status" value="1"/>
</dbReference>
<dbReference type="Gene3D" id="3.40.50.2300">
    <property type="match status" value="2"/>
</dbReference>
<feature type="chain" id="PRO_5021779178" evidence="3">
    <location>
        <begin position="25"/>
        <end position="369"/>
    </location>
</feature>
<evidence type="ECO:0000313" key="6">
    <source>
        <dbReference type="Proteomes" id="UP000317178"/>
    </source>
</evidence>
<dbReference type="RefSeq" id="WP_144992719.1">
    <property type="nucleotide sequence ID" value="NZ_CP036281.1"/>
</dbReference>
<dbReference type="GO" id="GO:0030288">
    <property type="term" value="C:outer membrane-bounded periplasmic space"/>
    <property type="evidence" value="ECO:0007669"/>
    <property type="project" value="TreeGrafter"/>
</dbReference>
<accession>A0A518CHN2</accession>
<evidence type="ECO:0000256" key="2">
    <source>
        <dbReference type="ARBA" id="ARBA00007639"/>
    </source>
</evidence>
<dbReference type="GO" id="GO:0030246">
    <property type="term" value="F:carbohydrate binding"/>
    <property type="evidence" value="ECO:0007669"/>
    <property type="project" value="TreeGrafter"/>
</dbReference>
<keyword evidence="6" id="KW-1185">Reference proteome</keyword>
<evidence type="ECO:0000256" key="1">
    <source>
        <dbReference type="ARBA" id="ARBA00004196"/>
    </source>
</evidence>
<comment type="similarity">
    <text evidence="2">Belongs to the bacterial solute-binding protein 2 family.</text>
</comment>